<dbReference type="RefSeq" id="WP_158948479.1">
    <property type="nucleotide sequence ID" value="NZ_CP046400.1"/>
</dbReference>
<gene>
    <name evidence="2" type="ORF">GM415_12010</name>
</gene>
<feature type="domain" description="Phospholipase C/D" evidence="1">
    <location>
        <begin position="7"/>
        <end position="146"/>
    </location>
</feature>
<dbReference type="EMBL" id="CP046400">
    <property type="protein sequence ID" value="QGY40818.1"/>
    <property type="molecule type" value="Genomic_DNA"/>
</dbReference>
<organism evidence="2 3">
    <name type="scientific">Pseudodesulfovibrio cashew</name>
    <dbReference type="NCBI Taxonomy" id="2678688"/>
    <lineage>
        <taxon>Bacteria</taxon>
        <taxon>Pseudomonadati</taxon>
        <taxon>Thermodesulfobacteriota</taxon>
        <taxon>Desulfovibrionia</taxon>
        <taxon>Desulfovibrionales</taxon>
        <taxon>Desulfovibrionaceae</taxon>
    </lineage>
</organism>
<sequence>MPKELIHFTVAERTAARLIGTRFGPCLASSQAGLLLGAVFHDALFYAVSPGAKPLESLAHVMHGADGQDTFALIRAQAGHAAQAENRKLPAALLAGMVSHLFADAAMHPMVYHFSGDYYANGENARSLARQRHRAMESLMDMAACPEKIGTPDYRLSALLRRCPDLFREGLPMQTLTEWASLPVQETQKQLSRAWRVFALLQRFYPMSLPARLLFALRHRLPRVLAETGMLFYAPQLKRQLPRLEASISYLHPVTGERLHASLDTLMDQAAAKAAALCHAMEPAVFEGAPLSLPEAGPSMDAGLSNTSTEAMLYFAEPPFPDLE</sequence>
<evidence type="ECO:0000313" key="2">
    <source>
        <dbReference type="EMBL" id="QGY40818.1"/>
    </source>
</evidence>
<dbReference type="KEGG" id="psel:GM415_12010"/>
<evidence type="ECO:0000259" key="1">
    <source>
        <dbReference type="Pfam" id="PF00882"/>
    </source>
</evidence>
<dbReference type="Proteomes" id="UP000428328">
    <property type="component" value="Chromosome"/>
</dbReference>
<dbReference type="Pfam" id="PF00882">
    <property type="entry name" value="Zn_dep_PLPC"/>
    <property type="match status" value="1"/>
</dbReference>
<protein>
    <recommendedName>
        <fullName evidence="1">Phospholipase C/D domain-containing protein</fullName>
    </recommendedName>
</protein>
<name>A0A6I6JIN3_9BACT</name>
<dbReference type="InterPro" id="IPR029002">
    <property type="entry name" value="PLPC/GPLD1"/>
</dbReference>
<reference evidence="2 3" key="1">
    <citation type="submission" date="2019-11" db="EMBL/GenBank/DDBJ databases">
        <authorList>
            <person name="Zheng R.K."/>
            <person name="Sun C.M."/>
        </authorList>
    </citation>
    <scope>NUCLEOTIDE SEQUENCE [LARGE SCALE GENOMIC DNA]</scope>
    <source>
        <strain evidence="2 3">SRB007</strain>
    </source>
</reference>
<evidence type="ECO:0000313" key="3">
    <source>
        <dbReference type="Proteomes" id="UP000428328"/>
    </source>
</evidence>
<proteinExistence type="predicted"/>
<dbReference type="AlphaFoldDB" id="A0A6I6JIN3"/>
<keyword evidence="3" id="KW-1185">Reference proteome</keyword>
<accession>A0A6I6JIN3</accession>